<organism evidence="1 2">
    <name type="scientific">Cereibacter sphaeroides</name>
    <name type="common">Rhodobacter sphaeroides</name>
    <dbReference type="NCBI Taxonomy" id="1063"/>
    <lineage>
        <taxon>Bacteria</taxon>
        <taxon>Pseudomonadati</taxon>
        <taxon>Pseudomonadota</taxon>
        <taxon>Alphaproteobacteria</taxon>
        <taxon>Rhodobacterales</taxon>
        <taxon>Paracoccaceae</taxon>
        <taxon>Cereibacter</taxon>
    </lineage>
</organism>
<comment type="caution">
    <text evidence="1">The sequence shown here is derived from an EMBL/GenBank/DDBJ whole genome shotgun (WGS) entry which is preliminary data.</text>
</comment>
<dbReference type="AlphaFoldDB" id="A0A2W5S218"/>
<accession>A0A2W5S218</accession>
<reference evidence="1 2" key="1">
    <citation type="submission" date="2017-08" db="EMBL/GenBank/DDBJ databases">
        <title>Infants hospitalized years apart are colonized by the same room-sourced microbial strains.</title>
        <authorList>
            <person name="Brooks B."/>
            <person name="Olm M.R."/>
            <person name="Firek B.A."/>
            <person name="Baker R."/>
            <person name="Thomas B.C."/>
            <person name="Morowitz M.J."/>
            <person name="Banfield J.F."/>
        </authorList>
    </citation>
    <scope>NUCLEOTIDE SEQUENCE [LARGE SCALE GENOMIC DNA]</scope>
    <source>
        <strain evidence="1">S2_003_000_R2_11</strain>
    </source>
</reference>
<name>A0A2W5S218_CERSP</name>
<dbReference type="Proteomes" id="UP000248975">
    <property type="component" value="Unassembled WGS sequence"/>
</dbReference>
<gene>
    <name evidence="1" type="ORF">DI533_20135</name>
</gene>
<sequence>MADDSFCHCGTHRQAVEIAEKLFKDMVASDCPVWAFQIGAALRTIAIDALKNEGMTLKEVQTMGDVLTRSTREVMTDPAALLAAGIKRREELGT</sequence>
<protein>
    <submittedName>
        <fullName evidence="1">Uncharacterized protein</fullName>
    </submittedName>
</protein>
<evidence type="ECO:0000313" key="1">
    <source>
        <dbReference type="EMBL" id="PZQ95162.1"/>
    </source>
</evidence>
<evidence type="ECO:0000313" key="2">
    <source>
        <dbReference type="Proteomes" id="UP000248975"/>
    </source>
</evidence>
<proteinExistence type="predicted"/>
<dbReference type="EMBL" id="QFQS01000009">
    <property type="protein sequence ID" value="PZQ95162.1"/>
    <property type="molecule type" value="Genomic_DNA"/>
</dbReference>